<dbReference type="EMBL" id="CAKOGP040001112">
    <property type="protein sequence ID" value="CAJ1943156.1"/>
    <property type="molecule type" value="Genomic_DNA"/>
</dbReference>
<sequence length="154" mass="17671">MDDSPQPKKKGVGFHSRQSIEQVRRISRYSNYDIEEIEAYWGDGSEHKLRKQELRSAVQEWQAGRRMSDNLTFTTRGIMDKIGEGKQIKKANRERARQAVMDEQELQDQEGLIDDDLLAEIYTATTVSSKKKAQNEAMAVREEVDAFGTNEKSS</sequence>
<proteinExistence type="predicted"/>
<protein>
    <submittedName>
        <fullName evidence="1">Uncharacterized protein</fullName>
    </submittedName>
</protein>
<comment type="caution">
    <text evidence="1">The sequence shown here is derived from an EMBL/GenBank/DDBJ whole genome shotgun (WGS) entry which is preliminary data.</text>
</comment>
<name>A0AAD2FIK9_9STRA</name>
<reference evidence="1" key="1">
    <citation type="submission" date="2023-08" db="EMBL/GenBank/DDBJ databases">
        <authorList>
            <person name="Audoor S."/>
            <person name="Bilcke G."/>
        </authorList>
    </citation>
    <scope>NUCLEOTIDE SEQUENCE</scope>
</reference>
<keyword evidence="2" id="KW-1185">Reference proteome</keyword>
<gene>
    <name evidence="1" type="ORF">CYCCA115_LOCUS8304</name>
</gene>
<evidence type="ECO:0000313" key="2">
    <source>
        <dbReference type="Proteomes" id="UP001295423"/>
    </source>
</evidence>
<dbReference type="Proteomes" id="UP001295423">
    <property type="component" value="Unassembled WGS sequence"/>
</dbReference>
<accession>A0AAD2FIK9</accession>
<organism evidence="1 2">
    <name type="scientific">Cylindrotheca closterium</name>
    <dbReference type="NCBI Taxonomy" id="2856"/>
    <lineage>
        <taxon>Eukaryota</taxon>
        <taxon>Sar</taxon>
        <taxon>Stramenopiles</taxon>
        <taxon>Ochrophyta</taxon>
        <taxon>Bacillariophyta</taxon>
        <taxon>Bacillariophyceae</taxon>
        <taxon>Bacillariophycidae</taxon>
        <taxon>Bacillariales</taxon>
        <taxon>Bacillariaceae</taxon>
        <taxon>Cylindrotheca</taxon>
    </lineage>
</organism>
<dbReference type="AlphaFoldDB" id="A0AAD2FIK9"/>
<evidence type="ECO:0000313" key="1">
    <source>
        <dbReference type="EMBL" id="CAJ1943156.1"/>
    </source>
</evidence>